<dbReference type="Proteomes" id="UP000239494">
    <property type="component" value="Unassembled WGS sequence"/>
</dbReference>
<organism evidence="1 2">
    <name type="scientific">Umezawaea tangerina</name>
    <dbReference type="NCBI Taxonomy" id="84725"/>
    <lineage>
        <taxon>Bacteria</taxon>
        <taxon>Bacillati</taxon>
        <taxon>Actinomycetota</taxon>
        <taxon>Actinomycetes</taxon>
        <taxon>Pseudonocardiales</taxon>
        <taxon>Pseudonocardiaceae</taxon>
        <taxon>Umezawaea</taxon>
    </lineage>
</organism>
<dbReference type="EMBL" id="PVTF01000001">
    <property type="protein sequence ID" value="PRY46175.1"/>
    <property type="molecule type" value="Genomic_DNA"/>
</dbReference>
<comment type="caution">
    <text evidence="1">The sequence shown here is derived from an EMBL/GenBank/DDBJ whole genome shotgun (WGS) entry which is preliminary data.</text>
</comment>
<keyword evidence="2" id="KW-1185">Reference proteome</keyword>
<dbReference type="InterPro" id="IPR019734">
    <property type="entry name" value="TPR_rpt"/>
</dbReference>
<name>A0A2T0TKL4_9PSEU</name>
<sequence>MNVHAFHVDPETLHEVPDHPAELAAWLDRQRPDDYRSWSMVGLAARLLRRLDQAEDAMDRALAIRSTTAARLRRAHVLQWQGRFAEAYAEFETCLADAGEFRDYVHQHAGKCRYDEGKWDLALDHFRAALRLRTDPDLVASATVAVDAADACLTAATIATELHRLVPAVHRAAGPRVVARVTDRPPHLGLLADLASLLTTGPAPRDTVRSLHRYTADLDTHHAHLAETGWLTLTPHEVTATARCRPVLELVNEVHAEIAATLWPTPIPIPTRVDHPMSTAITAPTPPAHLFDQLRALRHHRADAHAAAWSAEGFTAQEVQALPTDTPTHIRIEAATDRTASRPYRHLPPHSRATMITNLRTLTDKSPPQP</sequence>
<proteinExistence type="predicted"/>
<reference evidence="1 2" key="1">
    <citation type="submission" date="2018-03" db="EMBL/GenBank/DDBJ databases">
        <title>Genomic Encyclopedia of Archaeal and Bacterial Type Strains, Phase II (KMG-II): from individual species to whole genera.</title>
        <authorList>
            <person name="Goeker M."/>
        </authorList>
    </citation>
    <scope>NUCLEOTIDE SEQUENCE [LARGE SCALE GENOMIC DNA]</scope>
    <source>
        <strain evidence="1 2">DSM 44720</strain>
    </source>
</reference>
<evidence type="ECO:0000313" key="2">
    <source>
        <dbReference type="Proteomes" id="UP000239494"/>
    </source>
</evidence>
<dbReference type="AlphaFoldDB" id="A0A2T0TKL4"/>
<dbReference type="SMART" id="SM00028">
    <property type="entry name" value="TPR"/>
    <property type="match status" value="2"/>
</dbReference>
<dbReference type="Gene3D" id="1.25.40.10">
    <property type="entry name" value="Tetratricopeptide repeat domain"/>
    <property type="match status" value="1"/>
</dbReference>
<dbReference type="OrthoDB" id="4965972at2"/>
<dbReference type="RefSeq" id="WP_106185245.1">
    <property type="nucleotide sequence ID" value="NZ_PVTF01000001.1"/>
</dbReference>
<gene>
    <name evidence="1" type="ORF">CLV43_101446</name>
</gene>
<evidence type="ECO:0000313" key="1">
    <source>
        <dbReference type="EMBL" id="PRY46175.1"/>
    </source>
</evidence>
<dbReference type="InterPro" id="IPR011990">
    <property type="entry name" value="TPR-like_helical_dom_sf"/>
</dbReference>
<dbReference type="SUPFAM" id="SSF48452">
    <property type="entry name" value="TPR-like"/>
    <property type="match status" value="1"/>
</dbReference>
<protein>
    <submittedName>
        <fullName evidence="1">Uncharacterized protein</fullName>
    </submittedName>
</protein>
<accession>A0A2T0TKL4</accession>